<comment type="caution">
    <text evidence="2">The sequence shown here is derived from an EMBL/GenBank/DDBJ whole genome shotgun (WGS) entry which is preliminary data.</text>
</comment>
<dbReference type="GO" id="GO:0004029">
    <property type="term" value="F:aldehyde dehydrogenase (NAD+) activity"/>
    <property type="evidence" value="ECO:0007669"/>
    <property type="project" value="TreeGrafter"/>
</dbReference>
<dbReference type="InterPro" id="IPR012394">
    <property type="entry name" value="Aldehyde_DH_NAD(P)"/>
</dbReference>
<dbReference type="EMBL" id="JARKIE010000298">
    <property type="protein sequence ID" value="KAJ7656628.1"/>
    <property type="molecule type" value="Genomic_DNA"/>
</dbReference>
<dbReference type="AlphaFoldDB" id="A0AAD7CPF8"/>
<evidence type="ECO:0000256" key="1">
    <source>
        <dbReference type="ARBA" id="ARBA00023002"/>
    </source>
</evidence>
<organism evidence="2 3">
    <name type="scientific">Mycena rosella</name>
    <name type="common">Pink bonnet</name>
    <name type="synonym">Agaricus rosellus</name>
    <dbReference type="NCBI Taxonomy" id="1033263"/>
    <lineage>
        <taxon>Eukaryota</taxon>
        <taxon>Fungi</taxon>
        <taxon>Dikarya</taxon>
        <taxon>Basidiomycota</taxon>
        <taxon>Agaricomycotina</taxon>
        <taxon>Agaricomycetes</taxon>
        <taxon>Agaricomycetidae</taxon>
        <taxon>Agaricales</taxon>
        <taxon>Marasmiineae</taxon>
        <taxon>Mycenaceae</taxon>
        <taxon>Mycena</taxon>
    </lineage>
</organism>
<dbReference type="Proteomes" id="UP001221757">
    <property type="component" value="Unassembled WGS sequence"/>
</dbReference>
<evidence type="ECO:0000313" key="3">
    <source>
        <dbReference type="Proteomes" id="UP001221757"/>
    </source>
</evidence>
<dbReference type="GO" id="GO:0005737">
    <property type="term" value="C:cytoplasm"/>
    <property type="evidence" value="ECO:0007669"/>
    <property type="project" value="TreeGrafter"/>
</dbReference>
<reference evidence="2" key="1">
    <citation type="submission" date="2023-03" db="EMBL/GenBank/DDBJ databases">
        <title>Massive genome expansion in bonnet fungi (Mycena s.s.) driven by repeated elements and novel gene families across ecological guilds.</title>
        <authorList>
            <consortium name="Lawrence Berkeley National Laboratory"/>
            <person name="Harder C.B."/>
            <person name="Miyauchi S."/>
            <person name="Viragh M."/>
            <person name="Kuo A."/>
            <person name="Thoen E."/>
            <person name="Andreopoulos B."/>
            <person name="Lu D."/>
            <person name="Skrede I."/>
            <person name="Drula E."/>
            <person name="Henrissat B."/>
            <person name="Morin E."/>
            <person name="Kohler A."/>
            <person name="Barry K."/>
            <person name="LaButti K."/>
            <person name="Morin E."/>
            <person name="Salamov A."/>
            <person name="Lipzen A."/>
            <person name="Mereny Z."/>
            <person name="Hegedus B."/>
            <person name="Baldrian P."/>
            <person name="Stursova M."/>
            <person name="Weitz H."/>
            <person name="Taylor A."/>
            <person name="Grigoriev I.V."/>
            <person name="Nagy L.G."/>
            <person name="Martin F."/>
            <person name="Kauserud H."/>
        </authorList>
    </citation>
    <scope>NUCLEOTIDE SEQUENCE</scope>
    <source>
        <strain evidence="2">CBHHK067</strain>
    </source>
</reference>
<evidence type="ECO:0000313" key="2">
    <source>
        <dbReference type="EMBL" id="KAJ7656628.1"/>
    </source>
</evidence>
<dbReference type="PANTHER" id="PTHR43570:SF16">
    <property type="entry name" value="ALDEHYDE DEHYDROGENASE TYPE III, ISOFORM Q"/>
    <property type="match status" value="1"/>
</dbReference>
<keyword evidence="1" id="KW-0560">Oxidoreductase</keyword>
<dbReference type="PANTHER" id="PTHR43570">
    <property type="entry name" value="ALDEHYDE DEHYDROGENASE"/>
    <property type="match status" value="1"/>
</dbReference>
<dbReference type="GO" id="GO:0006081">
    <property type="term" value="P:aldehyde metabolic process"/>
    <property type="evidence" value="ECO:0007669"/>
    <property type="project" value="InterPro"/>
</dbReference>
<dbReference type="Gene3D" id="3.40.605.10">
    <property type="entry name" value="Aldehyde Dehydrogenase, Chain A, domain 1"/>
    <property type="match status" value="2"/>
</dbReference>
<dbReference type="InterPro" id="IPR016162">
    <property type="entry name" value="Ald_DH_N"/>
</dbReference>
<accession>A0AAD7CPF8</accession>
<protein>
    <submittedName>
        <fullName evidence="2">Uncharacterized protein</fullName>
    </submittedName>
</protein>
<gene>
    <name evidence="2" type="ORF">B0H17DRAFT_1146117</name>
</gene>
<proteinExistence type="predicted"/>
<sequence length="151" mass="16849">MYTPSPRSLPKSLTRPIEWRKHQLLQLARMMQDNGDAFAESLAKDLGKPRIETYFSEIPLLGAIAAGCCAGIKPSELAPHYAELLADLLPKYLDSNDYRVMTGAVAESTKLLEFQCTPRSSPEIDSIPVRSTCFAFKLCHWHSSLAGQFDF</sequence>
<name>A0AAD7CPF8_MYCRO</name>
<dbReference type="SUPFAM" id="SSF53720">
    <property type="entry name" value="ALDH-like"/>
    <property type="match status" value="1"/>
</dbReference>
<dbReference type="InterPro" id="IPR016161">
    <property type="entry name" value="Ald_DH/histidinol_DH"/>
</dbReference>
<keyword evidence="3" id="KW-1185">Reference proteome</keyword>